<sequence>MRALVVNLPAESALGREMAGEDSGWTLETQLLAALHDRLAEANWQRGNAGAKSPSRRPLPIPRPGMRSDRIGRTTRSPQEVAAYLVQFQPGTGGD</sequence>
<comment type="caution">
    <text evidence="2">The sequence shown here is derived from an EMBL/GenBank/DDBJ whole genome shotgun (WGS) entry which is preliminary data.</text>
</comment>
<protein>
    <submittedName>
        <fullName evidence="2">Uncharacterized protein</fullName>
    </submittedName>
</protein>
<proteinExistence type="predicted"/>
<accession>A0A917NU03</accession>
<reference evidence="2" key="1">
    <citation type="journal article" date="2014" name="Int. J. Syst. Evol. Microbiol.">
        <title>Complete genome sequence of Corynebacterium casei LMG S-19264T (=DSM 44701T), isolated from a smear-ripened cheese.</title>
        <authorList>
            <consortium name="US DOE Joint Genome Institute (JGI-PGF)"/>
            <person name="Walter F."/>
            <person name="Albersmeier A."/>
            <person name="Kalinowski J."/>
            <person name="Ruckert C."/>
        </authorList>
    </citation>
    <scope>NUCLEOTIDE SEQUENCE</scope>
    <source>
        <strain evidence="2">CGMCC 4.7272</strain>
    </source>
</reference>
<evidence type="ECO:0000313" key="3">
    <source>
        <dbReference type="Proteomes" id="UP000625682"/>
    </source>
</evidence>
<dbReference type="EMBL" id="BMMU01000005">
    <property type="protein sequence ID" value="GGJ25019.1"/>
    <property type="molecule type" value="Genomic_DNA"/>
</dbReference>
<dbReference type="AlphaFoldDB" id="A0A917NU03"/>
<dbReference type="Proteomes" id="UP000625682">
    <property type="component" value="Unassembled WGS sequence"/>
</dbReference>
<gene>
    <name evidence="2" type="ORF">GCM10012282_22010</name>
</gene>
<evidence type="ECO:0000313" key="2">
    <source>
        <dbReference type="EMBL" id="GGJ25019.1"/>
    </source>
</evidence>
<reference evidence="2" key="2">
    <citation type="submission" date="2020-09" db="EMBL/GenBank/DDBJ databases">
        <authorList>
            <person name="Sun Q."/>
            <person name="Zhou Y."/>
        </authorList>
    </citation>
    <scope>NUCLEOTIDE SEQUENCE</scope>
    <source>
        <strain evidence="2">CGMCC 4.7272</strain>
    </source>
</reference>
<keyword evidence="3" id="KW-1185">Reference proteome</keyword>
<name>A0A917NU03_9ACTN</name>
<evidence type="ECO:0000256" key="1">
    <source>
        <dbReference type="SAM" id="MobiDB-lite"/>
    </source>
</evidence>
<organism evidence="2 3">
    <name type="scientific">Streptomyces lacrimifluminis</name>
    <dbReference type="NCBI Taxonomy" id="1500077"/>
    <lineage>
        <taxon>Bacteria</taxon>
        <taxon>Bacillati</taxon>
        <taxon>Actinomycetota</taxon>
        <taxon>Actinomycetes</taxon>
        <taxon>Kitasatosporales</taxon>
        <taxon>Streptomycetaceae</taxon>
        <taxon>Streptomyces</taxon>
    </lineage>
</organism>
<feature type="region of interest" description="Disordered" evidence="1">
    <location>
        <begin position="45"/>
        <end position="78"/>
    </location>
</feature>